<dbReference type="SUPFAM" id="SSF53067">
    <property type="entry name" value="Actin-like ATPase domain"/>
    <property type="match status" value="2"/>
</dbReference>
<feature type="domain" description="Carbohydrate kinase FGGY N-terminal" evidence="4">
    <location>
        <begin position="6"/>
        <end position="236"/>
    </location>
</feature>
<keyword evidence="2" id="KW-0808">Transferase</keyword>
<dbReference type="PIRSF" id="PIRSF000538">
    <property type="entry name" value="GlpK"/>
    <property type="match status" value="1"/>
</dbReference>
<comment type="caution">
    <text evidence="6">The sequence shown here is derived from an EMBL/GenBank/DDBJ whole genome shotgun (WGS) entry which is preliminary data.</text>
</comment>
<evidence type="ECO:0000259" key="4">
    <source>
        <dbReference type="Pfam" id="PF00370"/>
    </source>
</evidence>
<protein>
    <submittedName>
        <fullName evidence="6">Carbohydrate kinase</fullName>
    </submittedName>
</protein>
<dbReference type="AlphaFoldDB" id="A0A8B2P2M4"/>
<evidence type="ECO:0000259" key="5">
    <source>
        <dbReference type="Pfam" id="PF02782"/>
    </source>
</evidence>
<dbReference type="InterPro" id="IPR018484">
    <property type="entry name" value="FGGY_N"/>
</dbReference>
<organism evidence="6 7">
    <name type="scientific">Acuticoccus sediminis</name>
    <dbReference type="NCBI Taxonomy" id="2184697"/>
    <lineage>
        <taxon>Bacteria</taxon>
        <taxon>Pseudomonadati</taxon>
        <taxon>Pseudomonadota</taxon>
        <taxon>Alphaproteobacteria</taxon>
        <taxon>Hyphomicrobiales</taxon>
        <taxon>Amorphaceae</taxon>
        <taxon>Acuticoccus</taxon>
    </lineage>
</organism>
<dbReference type="Gene3D" id="3.30.420.40">
    <property type="match status" value="2"/>
</dbReference>
<proteinExistence type="inferred from homology"/>
<dbReference type="Pfam" id="PF00370">
    <property type="entry name" value="FGGY_N"/>
    <property type="match status" value="1"/>
</dbReference>
<dbReference type="EMBL" id="QHHQ01000001">
    <property type="protein sequence ID" value="RAI04194.1"/>
    <property type="molecule type" value="Genomic_DNA"/>
</dbReference>
<dbReference type="Proteomes" id="UP000249590">
    <property type="component" value="Unassembled WGS sequence"/>
</dbReference>
<dbReference type="InterPro" id="IPR018485">
    <property type="entry name" value="FGGY_C"/>
</dbReference>
<evidence type="ECO:0000256" key="2">
    <source>
        <dbReference type="ARBA" id="ARBA00022679"/>
    </source>
</evidence>
<keyword evidence="7" id="KW-1185">Reference proteome</keyword>
<evidence type="ECO:0000313" key="7">
    <source>
        <dbReference type="Proteomes" id="UP000249590"/>
    </source>
</evidence>
<evidence type="ECO:0000256" key="1">
    <source>
        <dbReference type="ARBA" id="ARBA00009156"/>
    </source>
</evidence>
<reference evidence="6 7" key="1">
    <citation type="submission" date="2018-05" db="EMBL/GenBank/DDBJ databases">
        <title>Acuticoccus sediminis sp. nov., isolated from deep-sea sediment of Indian Ocean.</title>
        <authorList>
            <person name="Liu X."/>
            <person name="Lai Q."/>
            <person name="Du Y."/>
            <person name="Sun F."/>
            <person name="Zhang X."/>
            <person name="Wang S."/>
            <person name="Shao Z."/>
        </authorList>
    </citation>
    <scope>NUCLEOTIDE SEQUENCE [LARGE SCALE GENOMIC DNA]</scope>
    <source>
        <strain evidence="6 7">PTG4-2</strain>
    </source>
</reference>
<dbReference type="InterPro" id="IPR043129">
    <property type="entry name" value="ATPase_NBD"/>
</dbReference>
<feature type="domain" description="Carbohydrate kinase FGGY C-terminal" evidence="5">
    <location>
        <begin position="248"/>
        <end position="428"/>
    </location>
</feature>
<dbReference type="Pfam" id="PF02782">
    <property type="entry name" value="FGGY_C"/>
    <property type="match status" value="1"/>
</dbReference>
<name>A0A8B2P2M4_9HYPH</name>
<dbReference type="GO" id="GO:0005975">
    <property type="term" value="P:carbohydrate metabolic process"/>
    <property type="evidence" value="ECO:0007669"/>
    <property type="project" value="InterPro"/>
</dbReference>
<dbReference type="PANTHER" id="PTHR43095">
    <property type="entry name" value="SUGAR KINASE"/>
    <property type="match status" value="1"/>
</dbReference>
<gene>
    <name evidence="6" type="ORF">DLJ53_07035</name>
</gene>
<accession>A0A8B2P2M4</accession>
<keyword evidence="3 6" id="KW-0418">Kinase</keyword>
<dbReference type="RefSeq" id="WP_111343469.1">
    <property type="nucleotide sequence ID" value="NZ_QHHQ01000001.1"/>
</dbReference>
<sequence length="480" mass="49634">MTQEVILTADLGAGSLRAAAIGLDGATHAIARRELTLAEPSPGWAEADPDLWWHALAETMAEVLEADVAPRAIAITAMTRSQVFLDAGGRSLRPAIIWRDTRAAAIAAECARWLPIDNPATAVNAFHTVARIAWLHAHEPATFEALAAVLEPKDALNLRLTGVIAADGVTAARFDDLVPTPDAPDWLARALALVDLPRRMPWEAVGTVTATGAPFDRLAGLPVFGGAMDTWAGAVGAGAVEPGLAYDVCGTSEAVGLVTARAARVPGLVPMPWSEDAFQLGGPTQAGGDAARWAFDMLRLPGTLAEAVDAAGRLGPSESLPMFVPYLAGERAPVWRPDVRGVLAGLSRAHGPAEAMFAVIEGVAGAVEDIVRTAEAAGTTARAVTVCGGGALSDAWCQIKADVLGLPVIRPREVETGLVGSAAAAAVGLGVYATLAEAARAMNAPERTFAPRPEFAAVFAERRAARAALKSFALSGMVGE</sequence>
<evidence type="ECO:0000313" key="6">
    <source>
        <dbReference type="EMBL" id="RAI04194.1"/>
    </source>
</evidence>
<comment type="similarity">
    <text evidence="1">Belongs to the FGGY kinase family.</text>
</comment>
<dbReference type="PANTHER" id="PTHR43095:SF5">
    <property type="entry name" value="XYLULOSE KINASE"/>
    <property type="match status" value="1"/>
</dbReference>
<dbReference type="InterPro" id="IPR050406">
    <property type="entry name" value="FGGY_Carb_Kinase"/>
</dbReference>
<dbReference type="InterPro" id="IPR000577">
    <property type="entry name" value="Carb_kinase_FGGY"/>
</dbReference>
<dbReference type="GO" id="GO:0016301">
    <property type="term" value="F:kinase activity"/>
    <property type="evidence" value="ECO:0007669"/>
    <property type="project" value="UniProtKB-KW"/>
</dbReference>
<evidence type="ECO:0000256" key="3">
    <source>
        <dbReference type="ARBA" id="ARBA00022777"/>
    </source>
</evidence>
<dbReference type="OrthoDB" id="9805576at2"/>